<gene>
    <name evidence="1" type="ORF">SeMB42_g05121</name>
</gene>
<evidence type="ECO:0000313" key="1">
    <source>
        <dbReference type="EMBL" id="TPX42440.1"/>
    </source>
</evidence>
<name>A0A507CTP3_9FUNG</name>
<organism evidence="1 2">
    <name type="scientific">Synchytrium endobioticum</name>
    <dbReference type="NCBI Taxonomy" id="286115"/>
    <lineage>
        <taxon>Eukaryota</taxon>
        <taxon>Fungi</taxon>
        <taxon>Fungi incertae sedis</taxon>
        <taxon>Chytridiomycota</taxon>
        <taxon>Chytridiomycota incertae sedis</taxon>
        <taxon>Chytridiomycetes</taxon>
        <taxon>Synchytriales</taxon>
        <taxon>Synchytriaceae</taxon>
        <taxon>Synchytrium</taxon>
    </lineage>
</organism>
<dbReference type="Proteomes" id="UP000317494">
    <property type="component" value="Unassembled WGS sequence"/>
</dbReference>
<keyword evidence="2" id="KW-1185">Reference proteome</keyword>
<protein>
    <submittedName>
        <fullName evidence="1">Uncharacterized protein</fullName>
    </submittedName>
</protein>
<dbReference type="VEuPathDB" id="FungiDB:SeMB42_g05121"/>
<reference evidence="1 2" key="1">
    <citation type="journal article" date="2019" name="Sci. Rep.">
        <title>Comparative genomics of chytrid fungi reveal insights into the obligate biotrophic and pathogenic lifestyle of Synchytrium endobioticum.</title>
        <authorList>
            <person name="van de Vossenberg B.T.L.H."/>
            <person name="Warris S."/>
            <person name="Nguyen H.D.T."/>
            <person name="van Gent-Pelzer M.P.E."/>
            <person name="Joly D.L."/>
            <person name="van de Geest H.C."/>
            <person name="Bonants P.J.M."/>
            <person name="Smith D.S."/>
            <person name="Levesque C.A."/>
            <person name="van der Lee T.A.J."/>
        </authorList>
    </citation>
    <scope>NUCLEOTIDE SEQUENCE [LARGE SCALE GENOMIC DNA]</scope>
    <source>
        <strain evidence="1 2">MB42</strain>
    </source>
</reference>
<accession>A0A507CTP3</accession>
<comment type="caution">
    <text evidence="1">The sequence shown here is derived from an EMBL/GenBank/DDBJ whole genome shotgun (WGS) entry which is preliminary data.</text>
</comment>
<sequence length="91" mass="10597">MQRVKIGIVPWIDLGSLTKYSRTNVTLVDHQLSFCVNAPVNTMVLQRNTLTHDARTWVYCASMRLTTTDRHQQHRFVLAFRPCVLFRHITA</sequence>
<evidence type="ECO:0000313" key="2">
    <source>
        <dbReference type="Proteomes" id="UP000317494"/>
    </source>
</evidence>
<dbReference type="AlphaFoldDB" id="A0A507CTP3"/>
<dbReference type="EMBL" id="QEAN01000232">
    <property type="protein sequence ID" value="TPX42440.1"/>
    <property type="molecule type" value="Genomic_DNA"/>
</dbReference>
<proteinExistence type="predicted"/>